<evidence type="ECO:0000313" key="3">
    <source>
        <dbReference type="Proteomes" id="UP000187203"/>
    </source>
</evidence>
<keyword evidence="3" id="KW-1185">Reference proteome</keyword>
<accession>A0A1R3L3Z5</accession>
<dbReference type="AlphaFoldDB" id="A0A1R3L3Z5"/>
<sequence>PFEDHARHRNQRGRDHRPDGGGVVAVAVPVAARGAQRVEIVDMHLLPLHEVVVRDQDAEQRADERAQHVDRVVDHLGVVVEVPGRDEDRCDCRDHAARAPADVLRRHVGKVERRRHEVGDDVDADGRDHE</sequence>
<feature type="compositionally biased region" description="Basic and acidic residues" evidence="1">
    <location>
        <begin position="1"/>
        <end position="19"/>
    </location>
</feature>
<reference evidence="3" key="1">
    <citation type="submission" date="2013-09" db="EMBL/GenBank/DDBJ databases">
        <title>Corchorus olitorius genome sequencing.</title>
        <authorList>
            <person name="Alam M."/>
            <person name="Haque M.S."/>
            <person name="Islam M.S."/>
            <person name="Emdad E.M."/>
            <person name="Islam M.M."/>
            <person name="Ahmed B."/>
            <person name="Halim A."/>
            <person name="Hossen Q.M.M."/>
            <person name="Hossain M.Z."/>
            <person name="Ahmed R."/>
            <person name="Khan M.M."/>
            <person name="Islam R."/>
            <person name="Rashid M.M."/>
            <person name="Khan S.A."/>
            <person name="Rahman M.S."/>
            <person name="Alam M."/>
            <person name="Yahiya A.S."/>
            <person name="Khan M.S."/>
            <person name="Azam M.S."/>
            <person name="Haque T."/>
            <person name="Lashkar M.Z.H."/>
            <person name="Akhand A.I."/>
            <person name="Morshed G."/>
            <person name="Roy S."/>
            <person name="Uddin K.S."/>
            <person name="Rabeya T."/>
            <person name="Hossain A.S."/>
            <person name="Chowdhury A."/>
            <person name="Snigdha A.R."/>
            <person name="Mortoza M.S."/>
            <person name="Matin S.A."/>
            <person name="Hoque S.M.E."/>
            <person name="Islam M.K."/>
            <person name="Roy D.K."/>
            <person name="Haider R."/>
            <person name="Moosa M.M."/>
            <person name="Elias S.M."/>
            <person name="Hasan A.M."/>
            <person name="Jahan S."/>
            <person name="Shafiuddin M."/>
            <person name="Mahmood N."/>
            <person name="Shommy N.S."/>
        </authorList>
    </citation>
    <scope>NUCLEOTIDE SEQUENCE [LARGE SCALE GENOMIC DNA]</scope>
    <source>
        <strain evidence="3">cv. O-4</strain>
    </source>
</reference>
<gene>
    <name evidence="2" type="ORF">COLO4_00445</name>
</gene>
<comment type="caution">
    <text evidence="2">The sequence shown here is derived from an EMBL/GenBank/DDBJ whole genome shotgun (WGS) entry which is preliminary data.</text>
</comment>
<name>A0A1R3L3Z5_9ROSI</name>
<organism evidence="2 3">
    <name type="scientific">Corchorus olitorius</name>
    <dbReference type="NCBI Taxonomy" id="93759"/>
    <lineage>
        <taxon>Eukaryota</taxon>
        <taxon>Viridiplantae</taxon>
        <taxon>Streptophyta</taxon>
        <taxon>Embryophyta</taxon>
        <taxon>Tracheophyta</taxon>
        <taxon>Spermatophyta</taxon>
        <taxon>Magnoliopsida</taxon>
        <taxon>eudicotyledons</taxon>
        <taxon>Gunneridae</taxon>
        <taxon>Pentapetalae</taxon>
        <taxon>rosids</taxon>
        <taxon>malvids</taxon>
        <taxon>Malvales</taxon>
        <taxon>Malvaceae</taxon>
        <taxon>Grewioideae</taxon>
        <taxon>Apeibeae</taxon>
        <taxon>Corchorus</taxon>
    </lineage>
</organism>
<dbReference type="EMBL" id="AWUE01002502">
    <property type="protein sequence ID" value="OMP14009.1"/>
    <property type="molecule type" value="Genomic_DNA"/>
</dbReference>
<feature type="non-terminal residue" evidence="2">
    <location>
        <position position="1"/>
    </location>
</feature>
<evidence type="ECO:0000256" key="1">
    <source>
        <dbReference type="SAM" id="MobiDB-lite"/>
    </source>
</evidence>
<proteinExistence type="predicted"/>
<feature type="non-terminal residue" evidence="2">
    <location>
        <position position="130"/>
    </location>
</feature>
<protein>
    <submittedName>
        <fullName evidence="2">Left-right determination factor 2-like protein</fullName>
    </submittedName>
</protein>
<evidence type="ECO:0000313" key="2">
    <source>
        <dbReference type="EMBL" id="OMP14009.1"/>
    </source>
</evidence>
<dbReference type="Proteomes" id="UP000187203">
    <property type="component" value="Unassembled WGS sequence"/>
</dbReference>
<feature type="region of interest" description="Disordered" evidence="1">
    <location>
        <begin position="111"/>
        <end position="130"/>
    </location>
</feature>
<feature type="region of interest" description="Disordered" evidence="1">
    <location>
        <begin position="1"/>
        <end position="22"/>
    </location>
</feature>